<dbReference type="SMART" id="SM00091">
    <property type="entry name" value="PAS"/>
    <property type="match status" value="1"/>
</dbReference>
<evidence type="ECO:0000313" key="16">
    <source>
        <dbReference type="Proteomes" id="UP000240971"/>
    </source>
</evidence>
<dbReference type="InterPro" id="IPR003660">
    <property type="entry name" value="HAMP_dom"/>
</dbReference>
<dbReference type="Gene3D" id="1.10.287.130">
    <property type="match status" value="1"/>
</dbReference>
<comment type="caution">
    <text evidence="15">The sequence shown here is derived from an EMBL/GenBank/DDBJ whole genome shotgun (WGS) entry which is preliminary data.</text>
</comment>
<evidence type="ECO:0000259" key="14">
    <source>
        <dbReference type="PROSITE" id="PS50885"/>
    </source>
</evidence>
<evidence type="ECO:0000256" key="10">
    <source>
        <dbReference type="ARBA" id="ARBA00023012"/>
    </source>
</evidence>
<dbReference type="SUPFAM" id="SSF158472">
    <property type="entry name" value="HAMP domain-like"/>
    <property type="match status" value="1"/>
</dbReference>
<dbReference type="SMART" id="SM00388">
    <property type="entry name" value="HisKA"/>
    <property type="match status" value="1"/>
</dbReference>
<evidence type="ECO:0000256" key="8">
    <source>
        <dbReference type="ARBA" id="ARBA00022840"/>
    </source>
</evidence>
<evidence type="ECO:0000259" key="13">
    <source>
        <dbReference type="PROSITE" id="PS50112"/>
    </source>
</evidence>
<dbReference type="SMART" id="SM00304">
    <property type="entry name" value="HAMP"/>
    <property type="match status" value="1"/>
</dbReference>
<keyword evidence="4" id="KW-0808">Transferase</keyword>
<feature type="domain" description="HAMP" evidence="14">
    <location>
        <begin position="165"/>
        <end position="217"/>
    </location>
</feature>
<dbReference type="Pfam" id="PF00989">
    <property type="entry name" value="PAS"/>
    <property type="match status" value="1"/>
</dbReference>
<keyword evidence="5 12" id="KW-0812">Transmembrane</keyword>
<organism evidence="15 16">
    <name type="scientific">Chitinophaga niastensis</name>
    <dbReference type="NCBI Taxonomy" id="536980"/>
    <lineage>
        <taxon>Bacteria</taxon>
        <taxon>Pseudomonadati</taxon>
        <taxon>Bacteroidota</taxon>
        <taxon>Chitinophagia</taxon>
        <taxon>Chitinophagales</taxon>
        <taxon>Chitinophagaceae</taxon>
        <taxon>Chitinophaga</taxon>
    </lineage>
</organism>
<evidence type="ECO:0000256" key="11">
    <source>
        <dbReference type="ARBA" id="ARBA00023136"/>
    </source>
</evidence>
<dbReference type="GO" id="GO:0016020">
    <property type="term" value="C:membrane"/>
    <property type="evidence" value="ECO:0007669"/>
    <property type="project" value="UniProtKB-SubCell"/>
</dbReference>
<comment type="catalytic activity">
    <reaction evidence="1">
        <text>ATP + protein L-histidine = ADP + protein N-phospho-L-histidine.</text>
        <dbReference type="EC" id="2.7.13.3"/>
    </reaction>
</comment>
<dbReference type="InterPro" id="IPR000014">
    <property type="entry name" value="PAS"/>
</dbReference>
<keyword evidence="7" id="KW-0418">Kinase</keyword>
<dbReference type="AlphaFoldDB" id="A0A2P8HGK7"/>
<evidence type="ECO:0000256" key="5">
    <source>
        <dbReference type="ARBA" id="ARBA00022692"/>
    </source>
</evidence>
<dbReference type="OrthoDB" id="646186at2"/>
<gene>
    <name evidence="15" type="ORF">CLV51_10432</name>
</gene>
<protein>
    <recommendedName>
        <fullName evidence="3">histidine kinase</fullName>
        <ecNumber evidence="3">2.7.13.3</ecNumber>
    </recommendedName>
</protein>
<evidence type="ECO:0000256" key="12">
    <source>
        <dbReference type="SAM" id="Phobius"/>
    </source>
</evidence>
<dbReference type="RefSeq" id="WP_106529675.1">
    <property type="nucleotide sequence ID" value="NZ_PYAW01000004.1"/>
</dbReference>
<evidence type="ECO:0000256" key="3">
    <source>
        <dbReference type="ARBA" id="ARBA00012438"/>
    </source>
</evidence>
<dbReference type="SUPFAM" id="SSF47384">
    <property type="entry name" value="Homodimeric domain of signal transducing histidine kinase"/>
    <property type="match status" value="1"/>
</dbReference>
<evidence type="ECO:0000313" key="15">
    <source>
        <dbReference type="EMBL" id="PSL45330.1"/>
    </source>
</evidence>
<dbReference type="GO" id="GO:0005524">
    <property type="term" value="F:ATP binding"/>
    <property type="evidence" value="ECO:0007669"/>
    <property type="project" value="UniProtKB-KW"/>
</dbReference>
<comment type="subcellular location">
    <subcellularLocation>
        <location evidence="2">Membrane</location>
        <topology evidence="2">Multi-pass membrane protein</topology>
    </subcellularLocation>
</comment>
<dbReference type="EC" id="2.7.13.3" evidence="3"/>
<dbReference type="GO" id="GO:0000156">
    <property type="term" value="F:phosphorelay response regulator activity"/>
    <property type="evidence" value="ECO:0007669"/>
    <property type="project" value="TreeGrafter"/>
</dbReference>
<evidence type="ECO:0000256" key="2">
    <source>
        <dbReference type="ARBA" id="ARBA00004141"/>
    </source>
</evidence>
<dbReference type="Pfam" id="PF00672">
    <property type="entry name" value="HAMP"/>
    <property type="match status" value="1"/>
</dbReference>
<dbReference type="InterPro" id="IPR050351">
    <property type="entry name" value="BphY/WalK/GraS-like"/>
</dbReference>
<evidence type="ECO:0000256" key="4">
    <source>
        <dbReference type="ARBA" id="ARBA00022679"/>
    </source>
</evidence>
<proteinExistence type="predicted"/>
<dbReference type="PANTHER" id="PTHR42878">
    <property type="entry name" value="TWO-COMPONENT HISTIDINE KINASE"/>
    <property type="match status" value="1"/>
</dbReference>
<dbReference type="InterPro" id="IPR036097">
    <property type="entry name" value="HisK_dim/P_sf"/>
</dbReference>
<dbReference type="Gene3D" id="6.10.340.10">
    <property type="match status" value="1"/>
</dbReference>
<evidence type="ECO:0000256" key="6">
    <source>
        <dbReference type="ARBA" id="ARBA00022741"/>
    </source>
</evidence>
<dbReference type="PANTHER" id="PTHR42878:SF7">
    <property type="entry name" value="SENSOR HISTIDINE KINASE GLRK"/>
    <property type="match status" value="1"/>
</dbReference>
<dbReference type="CDD" id="cd00082">
    <property type="entry name" value="HisKA"/>
    <property type="match status" value="1"/>
</dbReference>
<dbReference type="InterPro" id="IPR035965">
    <property type="entry name" value="PAS-like_dom_sf"/>
</dbReference>
<sequence length="421" mass="47347">MSIRLKTKFTLGLVFLFIIIFAFGTLGIFHIYRLSSNARLILDQNHNSQVYSNNMLQALEEQPAKLAALEKNLVLQEKNVTEAGEGAVTAAARNHFKLLQQHPGDNARMTALRQDILQIVQINQQAIILKNRIAAATAANAIVSLSIILLLLTIVSIVFIISFPRIITHPIQLLSMGIREISNKNYNTRIHLTQHDEFGELAAVFNMMAGKLHEYEHGNLARIRFEKTRIEAIINQMKDGIIGFDEQRNILFMNAVAARFFGIDEQPLINNISGTLEQHPLLKMILEHPAHKQLKINSDGQTGFYMKDIITVTNNQDVIGEVMVLRDITAFQELAAAKTQFIATISHELKTPISAMKMSLSLLNDDRVGTLQSEQQELLESIGEDVERMLKISSELLDMAQEETFAHETYPVIEADDIKTV</sequence>
<keyword evidence="11 12" id="KW-0472">Membrane</keyword>
<dbReference type="EMBL" id="PYAW01000004">
    <property type="protein sequence ID" value="PSL45330.1"/>
    <property type="molecule type" value="Genomic_DNA"/>
</dbReference>
<feature type="domain" description="PAS" evidence="13">
    <location>
        <begin position="226"/>
        <end position="271"/>
    </location>
</feature>
<evidence type="ECO:0000256" key="1">
    <source>
        <dbReference type="ARBA" id="ARBA00000085"/>
    </source>
</evidence>
<feature type="transmembrane region" description="Helical" evidence="12">
    <location>
        <begin position="138"/>
        <end position="163"/>
    </location>
</feature>
<dbReference type="GO" id="GO:0030295">
    <property type="term" value="F:protein kinase activator activity"/>
    <property type="evidence" value="ECO:0007669"/>
    <property type="project" value="TreeGrafter"/>
</dbReference>
<dbReference type="Proteomes" id="UP000240971">
    <property type="component" value="Unassembled WGS sequence"/>
</dbReference>
<dbReference type="GO" id="GO:0006355">
    <property type="term" value="P:regulation of DNA-templated transcription"/>
    <property type="evidence" value="ECO:0007669"/>
    <property type="project" value="InterPro"/>
</dbReference>
<dbReference type="PROSITE" id="PS50885">
    <property type="entry name" value="HAMP"/>
    <property type="match status" value="1"/>
</dbReference>
<keyword evidence="16" id="KW-1185">Reference proteome</keyword>
<dbReference type="Gene3D" id="3.30.450.20">
    <property type="entry name" value="PAS domain"/>
    <property type="match status" value="1"/>
</dbReference>
<dbReference type="GO" id="GO:0007234">
    <property type="term" value="P:osmosensory signaling via phosphorelay pathway"/>
    <property type="evidence" value="ECO:0007669"/>
    <property type="project" value="TreeGrafter"/>
</dbReference>
<reference evidence="15 16" key="1">
    <citation type="submission" date="2018-03" db="EMBL/GenBank/DDBJ databases">
        <title>Genomic Encyclopedia of Archaeal and Bacterial Type Strains, Phase II (KMG-II): from individual species to whole genera.</title>
        <authorList>
            <person name="Goeker M."/>
        </authorList>
    </citation>
    <scope>NUCLEOTIDE SEQUENCE [LARGE SCALE GENOMIC DNA]</scope>
    <source>
        <strain evidence="15 16">DSM 24859</strain>
    </source>
</reference>
<evidence type="ECO:0000256" key="7">
    <source>
        <dbReference type="ARBA" id="ARBA00022777"/>
    </source>
</evidence>
<dbReference type="GO" id="GO:0000155">
    <property type="term" value="F:phosphorelay sensor kinase activity"/>
    <property type="evidence" value="ECO:0007669"/>
    <property type="project" value="InterPro"/>
</dbReference>
<dbReference type="SUPFAM" id="SSF55785">
    <property type="entry name" value="PYP-like sensor domain (PAS domain)"/>
    <property type="match status" value="1"/>
</dbReference>
<feature type="transmembrane region" description="Helical" evidence="12">
    <location>
        <begin position="12"/>
        <end position="32"/>
    </location>
</feature>
<name>A0A2P8HGK7_CHINA</name>
<keyword evidence="6" id="KW-0547">Nucleotide-binding</keyword>
<dbReference type="Pfam" id="PF00512">
    <property type="entry name" value="HisKA"/>
    <property type="match status" value="1"/>
</dbReference>
<dbReference type="PROSITE" id="PS50112">
    <property type="entry name" value="PAS"/>
    <property type="match status" value="1"/>
</dbReference>
<keyword evidence="10" id="KW-0902">Two-component regulatory system</keyword>
<dbReference type="CDD" id="cd06225">
    <property type="entry name" value="HAMP"/>
    <property type="match status" value="1"/>
</dbReference>
<dbReference type="InterPro" id="IPR013767">
    <property type="entry name" value="PAS_fold"/>
</dbReference>
<evidence type="ECO:0000256" key="9">
    <source>
        <dbReference type="ARBA" id="ARBA00022989"/>
    </source>
</evidence>
<accession>A0A2P8HGK7</accession>
<keyword evidence="9 12" id="KW-1133">Transmembrane helix</keyword>
<keyword evidence="8" id="KW-0067">ATP-binding</keyword>
<dbReference type="InterPro" id="IPR003661">
    <property type="entry name" value="HisK_dim/P_dom"/>
</dbReference>